<dbReference type="HAMAP" id="MF_01008">
    <property type="entry name" value="MraZ"/>
    <property type="match status" value="1"/>
</dbReference>
<dbReference type="Pfam" id="PF02381">
    <property type="entry name" value="MraZ"/>
    <property type="match status" value="2"/>
</dbReference>
<dbReference type="InterPro" id="IPR035644">
    <property type="entry name" value="MraZ_C"/>
</dbReference>
<keyword evidence="6 7" id="KW-0804">Transcription</keyword>
<evidence type="ECO:0000256" key="4">
    <source>
        <dbReference type="ARBA" id="ARBA00023015"/>
    </source>
</evidence>
<keyword evidence="3" id="KW-0677">Repeat</keyword>
<dbReference type="PANTHER" id="PTHR34701:SF1">
    <property type="entry name" value="TRANSCRIPTIONAL REGULATOR MRAZ"/>
    <property type="match status" value="1"/>
</dbReference>
<keyword evidence="2 7" id="KW-0963">Cytoplasm</keyword>
<dbReference type="GO" id="GO:2000143">
    <property type="term" value="P:negative regulation of DNA-templated transcription initiation"/>
    <property type="evidence" value="ECO:0007669"/>
    <property type="project" value="TreeGrafter"/>
</dbReference>
<evidence type="ECO:0000256" key="2">
    <source>
        <dbReference type="ARBA" id="ARBA00022490"/>
    </source>
</evidence>
<dbReference type="InterPro" id="IPR035642">
    <property type="entry name" value="MraZ_N"/>
</dbReference>
<evidence type="ECO:0000256" key="1">
    <source>
        <dbReference type="ARBA" id="ARBA00013860"/>
    </source>
</evidence>
<dbReference type="Proteomes" id="UP000005551">
    <property type="component" value="Unassembled WGS sequence"/>
</dbReference>
<dbReference type="InterPro" id="IPR038619">
    <property type="entry name" value="MraZ_sf"/>
</dbReference>
<dbReference type="GO" id="GO:0000976">
    <property type="term" value="F:transcription cis-regulatory region binding"/>
    <property type="evidence" value="ECO:0007669"/>
    <property type="project" value="TreeGrafter"/>
</dbReference>
<keyword evidence="5 7" id="KW-0238">DNA-binding</keyword>
<evidence type="ECO:0000313" key="9">
    <source>
        <dbReference type="EMBL" id="EIM75981.1"/>
    </source>
</evidence>
<dbReference type="OrthoDB" id="9807753at2"/>
<comment type="subcellular location">
    <subcellularLocation>
        <location evidence="7">Cytoplasm</location>
        <location evidence="7">Nucleoid</location>
    </subcellularLocation>
</comment>
<organism evidence="9 10">
    <name type="scientific">Nitritalea halalkaliphila LW7</name>
    <dbReference type="NCBI Taxonomy" id="1189621"/>
    <lineage>
        <taxon>Bacteria</taxon>
        <taxon>Pseudomonadati</taxon>
        <taxon>Bacteroidota</taxon>
        <taxon>Cytophagia</taxon>
        <taxon>Cytophagales</taxon>
        <taxon>Cyclobacteriaceae</taxon>
        <taxon>Nitritalea</taxon>
    </lineage>
</organism>
<proteinExistence type="inferred from homology"/>
<evidence type="ECO:0000313" key="10">
    <source>
        <dbReference type="Proteomes" id="UP000005551"/>
    </source>
</evidence>
<evidence type="ECO:0000256" key="6">
    <source>
        <dbReference type="ARBA" id="ARBA00023163"/>
    </source>
</evidence>
<accession>I5C2C9</accession>
<evidence type="ECO:0000256" key="5">
    <source>
        <dbReference type="ARBA" id="ARBA00023125"/>
    </source>
</evidence>
<dbReference type="SUPFAM" id="SSF89447">
    <property type="entry name" value="AbrB/MazE/MraZ-like"/>
    <property type="match status" value="1"/>
</dbReference>
<dbReference type="InterPro" id="IPR007159">
    <property type="entry name" value="SpoVT-AbrB_dom"/>
</dbReference>
<gene>
    <name evidence="7" type="primary">mraZ</name>
    <name evidence="9" type="ORF">A3SI_11449</name>
</gene>
<dbReference type="GO" id="GO:0003700">
    <property type="term" value="F:DNA-binding transcription factor activity"/>
    <property type="evidence" value="ECO:0007669"/>
    <property type="project" value="UniProtKB-UniRule"/>
</dbReference>
<comment type="similarity">
    <text evidence="7">Belongs to the MraZ family.</text>
</comment>
<feature type="domain" description="SpoVT-AbrB" evidence="8">
    <location>
        <begin position="7"/>
        <end position="53"/>
    </location>
</feature>
<keyword evidence="10" id="KW-1185">Reference proteome</keyword>
<dbReference type="PROSITE" id="PS51740">
    <property type="entry name" value="SPOVT_ABRB"/>
    <property type="match status" value="2"/>
</dbReference>
<dbReference type="AlphaFoldDB" id="I5C2C9"/>
<sequence>MGMFNSQYDCKIDAKGRMALPAKIRSAIPESNGANLFLRCADDGCLTLLTQLEYKKIQNQVNALSDHNPETRKLKRSFFAMITEVELDSAGRILVPKGFLSFAALEKDAVVVGVGSYVEIWNPERYRELVFEDPADLSDLMQKYLS</sequence>
<evidence type="ECO:0000256" key="3">
    <source>
        <dbReference type="ARBA" id="ARBA00022737"/>
    </source>
</evidence>
<dbReference type="InterPro" id="IPR037914">
    <property type="entry name" value="SpoVT-AbrB_sf"/>
</dbReference>
<feature type="domain" description="SpoVT-AbrB" evidence="8">
    <location>
        <begin position="82"/>
        <end position="125"/>
    </location>
</feature>
<dbReference type="STRING" id="1189621.A3SI_11449"/>
<dbReference type="CDD" id="cd16320">
    <property type="entry name" value="MraZ_N"/>
    <property type="match status" value="1"/>
</dbReference>
<dbReference type="GO" id="GO:0009295">
    <property type="term" value="C:nucleoid"/>
    <property type="evidence" value="ECO:0007669"/>
    <property type="project" value="UniProtKB-SubCell"/>
</dbReference>
<evidence type="ECO:0000256" key="7">
    <source>
        <dbReference type="HAMAP-Rule" id="MF_01008"/>
    </source>
</evidence>
<comment type="subunit">
    <text evidence="7">Forms oligomers.</text>
</comment>
<dbReference type="EMBL" id="AJYA01000024">
    <property type="protein sequence ID" value="EIM75981.1"/>
    <property type="molecule type" value="Genomic_DNA"/>
</dbReference>
<dbReference type="NCBIfam" id="TIGR00242">
    <property type="entry name" value="division/cell wall cluster transcriptional repressor MraZ"/>
    <property type="match status" value="1"/>
</dbReference>
<evidence type="ECO:0000259" key="8">
    <source>
        <dbReference type="PROSITE" id="PS51740"/>
    </source>
</evidence>
<dbReference type="InterPro" id="IPR003444">
    <property type="entry name" value="MraZ"/>
</dbReference>
<dbReference type="PANTHER" id="PTHR34701">
    <property type="entry name" value="TRANSCRIPTIONAL REGULATOR MRAZ"/>
    <property type="match status" value="1"/>
</dbReference>
<dbReference type="CDD" id="cd16321">
    <property type="entry name" value="MraZ_C"/>
    <property type="match status" value="1"/>
</dbReference>
<name>I5C2C9_9BACT</name>
<dbReference type="InterPro" id="IPR020603">
    <property type="entry name" value="MraZ_dom"/>
</dbReference>
<dbReference type="Gene3D" id="3.40.1550.20">
    <property type="entry name" value="Transcriptional regulator MraZ domain"/>
    <property type="match status" value="1"/>
</dbReference>
<comment type="caution">
    <text evidence="9">The sequence shown here is derived from an EMBL/GenBank/DDBJ whole genome shotgun (WGS) entry which is preliminary data.</text>
</comment>
<protein>
    <recommendedName>
        <fullName evidence="1 7">Transcriptional regulator MraZ</fullName>
    </recommendedName>
</protein>
<keyword evidence="4 7" id="KW-0805">Transcription regulation</keyword>
<reference evidence="9 10" key="1">
    <citation type="submission" date="2012-05" db="EMBL/GenBank/DDBJ databases">
        <title>Genome sequence of Nitritalea halalkaliphila LW7.</title>
        <authorList>
            <person name="Jangir P.K."/>
            <person name="Singh A."/>
            <person name="Shivaji S."/>
            <person name="Sharma R."/>
        </authorList>
    </citation>
    <scope>NUCLEOTIDE SEQUENCE [LARGE SCALE GENOMIC DNA]</scope>
    <source>
        <strain evidence="9 10">LW7</strain>
    </source>
</reference>
<dbReference type="GO" id="GO:0005737">
    <property type="term" value="C:cytoplasm"/>
    <property type="evidence" value="ECO:0007669"/>
    <property type="project" value="UniProtKB-UniRule"/>
</dbReference>